<evidence type="ECO:0000313" key="2">
    <source>
        <dbReference type="EMBL" id="BBO20048.1"/>
    </source>
</evidence>
<dbReference type="InterPro" id="IPR027373">
    <property type="entry name" value="RHH_dom"/>
</dbReference>
<accession>A0A809QZU6</accession>
<feature type="domain" description="Ribbon-helix-helix" evidence="1">
    <location>
        <begin position="28"/>
        <end position="94"/>
    </location>
</feature>
<dbReference type="Gene3D" id="1.10.3990.20">
    <property type="entry name" value="protein bp1543"/>
    <property type="match status" value="1"/>
</dbReference>
<proteinExistence type="predicted"/>
<organism evidence="2 3">
    <name type="scientific">Candidatus Desulfobacillus denitrificans</name>
    <dbReference type="NCBI Taxonomy" id="2608985"/>
    <lineage>
        <taxon>Bacteria</taxon>
        <taxon>Pseudomonadati</taxon>
        <taxon>Pseudomonadota</taxon>
        <taxon>Betaproteobacteria</taxon>
        <taxon>Candidatus Desulfobacillus</taxon>
    </lineage>
</organism>
<sequence>MNIYSEINDVLDHMFSACTTSQINEFIPEKRGFRIHGHSTTISLERAFWNVLDDMAHEAKMPLPRLVEKVHDGCLLANDKNIASCLRVICLKYLNVYSGCAPAARAELTRVA</sequence>
<name>A0A809QZU6_9PROT</name>
<dbReference type="KEGG" id="ddz:DSYM_07470"/>
<dbReference type="Pfam" id="PF13467">
    <property type="entry name" value="RHH_4"/>
    <property type="match status" value="1"/>
</dbReference>
<dbReference type="InterPro" id="IPR038268">
    <property type="entry name" value="RHH_sf"/>
</dbReference>
<dbReference type="EMBL" id="AP021857">
    <property type="protein sequence ID" value="BBO20048.1"/>
    <property type="molecule type" value="Genomic_DNA"/>
</dbReference>
<dbReference type="AlphaFoldDB" id="A0A809QZU6"/>
<protein>
    <recommendedName>
        <fullName evidence="1">Ribbon-helix-helix domain-containing protein</fullName>
    </recommendedName>
</protein>
<gene>
    <name evidence="2" type="ORF">DSYM_07470</name>
</gene>
<reference evidence="2" key="1">
    <citation type="journal article" name="DNA Res.">
        <title>The physiological potential of anammox bacteria as revealed by their core genome structure.</title>
        <authorList>
            <person name="Okubo T."/>
            <person name="Toyoda A."/>
            <person name="Fukuhara K."/>
            <person name="Uchiyama I."/>
            <person name="Harigaya Y."/>
            <person name="Kuroiwa M."/>
            <person name="Suzuki T."/>
            <person name="Murakami Y."/>
            <person name="Suwa Y."/>
            <person name="Takami H."/>
        </authorList>
    </citation>
    <scope>NUCLEOTIDE SEQUENCE</scope>
    <source>
        <strain evidence="2">317325-3</strain>
    </source>
</reference>
<evidence type="ECO:0000259" key="1">
    <source>
        <dbReference type="Pfam" id="PF13467"/>
    </source>
</evidence>
<dbReference type="Proteomes" id="UP000662914">
    <property type="component" value="Chromosome"/>
</dbReference>
<evidence type="ECO:0000313" key="3">
    <source>
        <dbReference type="Proteomes" id="UP000662914"/>
    </source>
</evidence>